<protein>
    <submittedName>
        <fullName evidence="1">Uncharacterized protein</fullName>
    </submittedName>
</protein>
<dbReference type="EMBL" id="BKCJ010009678">
    <property type="protein sequence ID" value="GEU88115.1"/>
    <property type="molecule type" value="Genomic_DNA"/>
</dbReference>
<accession>A0A6L2NU39</accession>
<comment type="caution">
    <text evidence="1">The sequence shown here is derived from an EMBL/GenBank/DDBJ whole genome shotgun (WGS) entry which is preliminary data.</text>
</comment>
<reference evidence="1" key="1">
    <citation type="journal article" date="2019" name="Sci. Rep.">
        <title>Draft genome of Tanacetum cinerariifolium, the natural source of mosquito coil.</title>
        <authorList>
            <person name="Yamashiro T."/>
            <person name="Shiraishi A."/>
            <person name="Satake H."/>
            <person name="Nakayama K."/>
        </authorList>
    </citation>
    <scope>NUCLEOTIDE SEQUENCE</scope>
</reference>
<dbReference type="AlphaFoldDB" id="A0A6L2NU39"/>
<gene>
    <name evidence="1" type="ORF">Tci_060093</name>
</gene>
<name>A0A6L2NU39_TANCI</name>
<organism evidence="1">
    <name type="scientific">Tanacetum cinerariifolium</name>
    <name type="common">Dalmatian daisy</name>
    <name type="synonym">Chrysanthemum cinerariifolium</name>
    <dbReference type="NCBI Taxonomy" id="118510"/>
    <lineage>
        <taxon>Eukaryota</taxon>
        <taxon>Viridiplantae</taxon>
        <taxon>Streptophyta</taxon>
        <taxon>Embryophyta</taxon>
        <taxon>Tracheophyta</taxon>
        <taxon>Spermatophyta</taxon>
        <taxon>Magnoliopsida</taxon>
        <taxon>eudicotyledons</taxon>
        <taxon>Gunneridae</taxon>
        <taxon>Pentapetalae</taxon>
        <taxon>asterids</taxon>
        <taxon>campanulids</taxon>
        <taxon>Asterales</taxon>
        <taxon>Asteraceae</taxon>
        <taxon>Asteroideae</taxon>
        <taxon>Anthemideae</taxon>
        <taxon>Anthemidinae</taxon>
        <taxon>Tanacetum</taxon>
    </lineage>
</organism>
<proteinExistence type="predicted"/>
<sequence length="86" mass="9141">MLKLKNFKKDESKSSQIKKGDLEDRGVASIVTSLSSSGTISMHLLSSAVSSLATSACTFSSNFYFLELSYSISSPALLELPSITSA</sequence>
<evidence type="ECO:0000313" key="1">
    <source>
        <dbReference type="EMBL" id="GEU88115.1"/>
    </source>
</evidence>